<evidence type="ECO:0000313" key="10">
    <source>
        <dbReference type="EMBL" id="KAK2154115.1"/>
    </source>
</evidence>
<gene>
    <name evidence="10" type="ORF">LSH36_276g03053</name>
</gene>
<dbReference type="GO" id="GO:0000462">
    <property type="term" value="P:maturation of SSU-rRNA from tricistronic rRNA transcript (SSU-rRNA, 5.8S rRNA, LSU-rRNA)"/>
    <property type="evidence" value="ECO:0007669"/>
    <property type="project" value="TreeGrafter"/>
</dbReference>
<accession>A0AAD9JKF6</accession>
<feature type="region of interest" description="Disordered" evidence="8">
    <location>
        <begin position="68"/>
        <end position="105"/>
    </location>
</feature>
<name>A0AAD9JKF6_9ANNE</name>
<dbReference type="Gene3D" id="2.130.10.10">
    <property type="entry name" value="YVTN repeat-like/Quinoprotein amine dehydrogenase"/>
    <property type="match status" value="1"/>
</dbReference>
<dbReference type="AlphaFoldDB" id="A0AAD9JKF6"/>
<feature type="repeat" description="WD" evidence="7">
    <location>
        <begin position="1"/>
        <end position="38"/>
    </location>
</feature>
<comment type="similarity">
    <text evidence="2">Belongs to the WD repeat DCAF13/WDSOF1 family.</text>
</comment>
<protein>
    <recommendedName>
        <fullName evidence="9">Sof1-like protein domain-containing protein</fullName>
    </recommendedName>
</protein>
<feature type="compositionally biased region" description="Basic residues" evidence="8">
    <location>
        <begin position="71"/>
        <end position="85"/>
    </location>
</feature>
<dbReference type="SUPFAM" id="SSF50978">
    <property type="entry name" value="WD40 repeat-like"/>
    <property type="match status" value="1"/>
</dbReference>
<dbReference type="InterPro" id="IPR015943">
    <property type="entry name" value="WD40/YVTN_repeat-like_dom_sf"/>
</dbReference>
<evidence type="ECO:0000256" key="8">
    <source>
        <dbReference type="SAM" id="MobiDB-lite"/>
    </source>
</evidence>
<keyword evidence="11" id="KW-1185">Reference proteome</keyword>
<evidence type="ECO:0000256" key="4">
    <source>
        <dbReference type="ARBA" id="ARBA00022737"/>
    </source>
</evidence>
<reference evidence="10" key="1">
    <citation type="journal article" date="2023" name="Mol. Biol. Evol.">
        <title>Third-Generation Sequencing Reveals the Adaptive Role of the Epigenome in Three Deep-Sea Polychaetes.</title>
        <authorList>
            <person name="Perez M."/>
            <person name="Aroh O."/>
            <person name="Sun Y."/>
            <person name="Lan Y."/>
            <person name="Juniper S.K."/>
            <person name="Young C.R."/>
            <person name="Angers B."/>
            <person name="Qian P.Y."/>
        </authorList>
    </citation>
    <scope>NUCLEOTIDE SEQUENCE</scope>
    <source>
        <strain evidence="10">P08H-3</strain>
    </source>
</reference>
<evidence type="ECO:0000256" key="3">
    <source>
        <dbReference type="ARBA" id="ARBA00022574"/>
    </source>
</evidence>
<organism evidence="10 11">
    <name type="scientific">Paralvinella palmiformis</name>
    <dbReference type="NCBI Taxonomy" id="53620"/>
    <lineage>
        <taxon>Eukaryota</taxon>
        <taxon>Metazoa</taxon>
        <taxon>Spiralia</taxon>
        <taxon>Lophotrochozoa</taxon>
        <taxon>Annelida</taxon>
        <taxon>Polychaeta</taxon>
        <taxon>Sedentaria</taxon>
        <taxon>Canalipalpata</taxon>
        <taxon>Terebellida</taxon>
        <taxon>Terebelliformia</taxon>
        <taxon>Alvinellidae</taxon>
        <taxon>Paralvinella</taxon>
    </lineage>
</organism>
<comment type="subcellular location">
    <subcellularLocation>
        <location evidence="1">Nucleus</location>
        <location evidence="1">Nucleolus</location>
    </subcellularLocation>
</comment>
<dbReference type="GO" id="GO:0032040">
    <property type="term" value="C:small-subunit processome"/>
    <property type="evidence" value="ECO:0007669"/>
    <property type="project" value="TreeGrafter"/>
</dbReference>
<evidence type="ECO:0000256" key="7">
    <source>
        <dbReference type="PROSITE-ProRule" id="PRU00221"/>
    </source>
</evidence>
<evidence type="ECO:0000256" key="5">
    <source>
        <dbReference type="ARBA" id="ARBA00023242"/>
    </source>
</evidence>
<keyword evidence="6" id="KW-0687">Ribonucleoprotein</keyword>
<comment type="caution">
    <text evidence="10">The sequence shown here is derived from an EMBL/GenBank/DDBJ whole genome shotgun (WGS) entry which is preliminary data.</text>
</comment>
<keyword evidence="4" id="KW-0677">Repeat</keyword>
<dbReference type="InterPro" id="IPR007287">
    <property type="entry name" value="Sof1"/>
</dbReference>
<evidence type="ECO:0000256" key="1">
    <source>
        <dbReference type="ARBA" id="ARBA00004604"/>
    </source>
</evidence>
<dbReference type="PANTHER" id="PTHR22851">
    <property type="entry name" value="U3 SMALL NUCLEOLAR RNA U3 SNORNA ASSOCIATED PROTEIN"/>
    <property type="match status" value="1"/>
</dbReference>
<dbReference type="PROSITE" id="PS50082">
    <property type="entry name" value="WD_REPEATS_2"/>
    <property type="match status" value="1"/>
</dbReference>
<dbReference type="Proteomes" id="UP001208570">
    <property type="component" value="Unassembled WGS sequence"/>
</dbReference>
<dbReference type="Pfam" id="PF04158">
    <property type="entry name" value="Sof1"/>
    <property type="match status" value="1"/>
</dbReference>
<evidence type="ECO:0000256" key="6">
    <source>
        <dbReference type="ARBA" id="ARBA00023274"/>
    </source>
</evidence>
<dbReference type="EMBL" id="JAODUP010000276">
    <property type="protein sequence ID" value="KAK2154115.1"/>
    <property type="molecule type" value="Genomic_DNA"/>
</dbReference>
<proteinExistence type="inferred from homology"/>
<keyword evidence="3 7" id="KW-0853">WD repeat</keyword>
<dbReference type="InterPro" id="IPR001680">
    <property type="entry name" value="WD40_rpt"/>
</dbReference>
<feature type="domain" description="Sof1-like protein" evidence="9">
    <location>
        <begin position="34"/>
        <end position="100"/>
    </location>
</feature>
<evidence type="ECO:0000259" key="9">
    <source>
        <dbReference type="Pfam" id="PF04158"/>
    </source>
</evidence>
<evidence type="ECO:0000313" key="11">
    <source>
        <dbReference type="Proteomes" id="UP001208570"/>
    </source>
</evidence>
<evidence type="ECO:0000256" key="2">
    <source>
        <dbReference type="ARBA" id="ARBA00005649"/>
    </source>
</evidence>
<keyword evidence="5" id="KW-0539">Nucleus</keyword>
<dbReference type="InterPro" id="IPR051733">
    <property type="entry name" value="WD_repeat_DCAF13/WDSOF1"/>
</dbReference>
<feature type="compositionally biased region" description="Basic and acidic residues" evidence="8">
    <location>
        <begin position="93"/>
        <end position="105"/>
    </location>
</feature>
<dbReference type="InterPro" id="IPR036322">
    <property type="entry name" value="WD40_repeat_dom_sf"/>
</dbReference>
<dbReference type="PANTHER" id="PTHR22851:SF0">
    <property type="entry name" value="DDB1- AND CUL4-ASSOCIATED FACTOR 13"/>
    <property type="match status" value="1"/>
</dbReference>
<sequence>MQRVVCVKWSLDDRYILSGSDEMNIRLWKANASEKLGMEKFSNHPQVRRILQHRHVPKAIYSESKIQKTMRYSRKRKEANRRAHTKPGTVPHIPERKKPIVTEES</sequence>